<dbReference type="InterPro" id="IPR023616">
    <property type="entry name" value="Cyt_c_oxase-like_su1_dom"/>
</dbReference>
<dbReference type="Pfam" id="PF00510">
    <property type="entry name" value="COX3"/>
    <property type="match status" value="1"/>
</dbReference>
<evidence type="ECO:0000256" key="14">
    <source>
        <dbReference type="ARBA" id="ARBA00023136"/>
    </source>
</evidence>
<dbReference type="PROSITE" id="PS50253">
    <property type="entry name" value="COX3"/>
    <property type="match status" value="1"/>
</dbReference>
<dbReference type="InterPro" id="IPR013833">
    <property type="entry name" value="Cyt_c_oxidase_su3_a-hlx"/>
</dbReference>
<feature type="transmembrane region" description="Helical" evidence="17">
    <location>
        <begin position="568"/>
        <end position="592"/>
    </location>
</feature>
<keyword evidence="6 16" id="KW-0679">Respiratory chain</keyword>
<dbReference type="GO" id="GO:0006119">
    <property type="term" value="P:oxidative phosphorylation"/>
    <property type="evidence" value="ECO:0007669"/>
    <property type="project" value="UniProtKB-UniPathway"/>
</dbReference>
<evidence type="ECO:0000256" key="16">
    <source>
        <dbReference type="RuleBase" id="RU000370"/>
    </source>
</evidence>
<dbReference type="InterPro" id="IPR036927">
    <property type="entry name" value="Cyt_c_oxase-like_su1_sf"/>
</dbReference>
<dbReference type="CDD" id="cd01662">
    <property type="entry name" value="Ubiquinol_Oxidase_I"/>
    <property type="match status" value="1"/>
</dbReference>
<feature type="transmembrane region" description="Helical" evidence="17">
    <location>
        <begin position="250"/>
        <end position="273"/>
    </location>
</feature>
<dbReference type="EC" id="7.1.1.9" evidence="17"/>
<dbReference type="SUPFAM" id="SSF81442">
    <property type="entry name" value="Cytochrome c oxidase subunit I-like"/>
    <property type="match status" value="1"/>
</dbReference>
<feature type="domain" description="Cytochrome oxidase subunit I profile" evidence="20">
    <location>
        <begin position="20"/>
        <end position="532"/>
    </location>
</feature>
<keyword evidence="11 17" id="KW-1133">Transmembrane helix</keyword>
<evidence type="ECO:0000256" key="15">
    <source>
        <dbReference type="ARBA" id="ARBA00047816"/>
    </source>
</evidence>
<dbReference type="Gene3D" id="1.20.120.80">
    <property type="entry name" value="Cytochrome c oxidase, subunit III, four-helix bundle"/>
    <property type="match status" value="1"/>
</dbReference>
<dbReference type="GO" id="GO:0020037">
    <property type="term" value="F:heme binding"/>
    <property type="evidence" value="ECO:0007669"/>
    <property type="project" value="InterPro"/>
</dbReference>
<dbReference type="InterPro" id="IPR000883">
    <property type="entry name" value="Cyt_C_Oxase_1"/>
</dbReference>
<feature type="transmembrane region" description="Helical" evidence="17">
    <location>
        <begin position="321"/>
        <end position="344"/>
    </location>
</feature>
<dbReference type="NCBIfam" id="TIGR02891">
    <property type="entry name" value="CtaD_CoxA"/>
    <property type="match status" value="1"/>
</dbReference>
<accession>A0A8F9XKP5</accession>
<feature type="transmembrane region" description="Helical" evidence="17">
    <location>
        <begin position="122"/>
        <end position="144"/>
    </location>
</feature>
<dbReference type="GO" id="GO:0015990">
    <property type="term" value="P:electron transport coupled proton transport"/>
    <property type="evidence" value="ECO:0007669"/>
    <property type="project" value="InterPro"/>
</dbReference>
<feature type="transmembrane region" description="Helical" evidence="17">
    <location>
        <begin position="37"/>
        <end position="57"/>
    </location>
</feature>
<dbReference type="GO" id="GO:0005886">
    <property type="term" value="C:plasma membrane"/>
    <property type="evidence" value="ECO:0007669"/>
    <property type="project" value="UniProtKB-SubCell"/>
</dbReference>
<evidence type="ECO:0000256" key="13">
    <source>
        <dbReference type="ARBA" id="ARBA00023008"/>
    </source>
</evidence>
<keyword evidence="9" id="KW-1278">Translocase</keyword>
<feature type="transmembrane region" description="Helical" evidence="17">
    <location>
        <begin position="427"/>
        <end position="449"/>
    </location>
</feature>
<evidence type="ECO:0000256" key="18">
    <source>
        <dbReference type="SAM" id="MobiDB-lite"/>
    </source>
</evidence>
<dbReference type="PROSITE" id="PS50855">
    <property type="entry name" value="COX1"/>
    <property type="match status" value="1"/>
</dbReference>
<comment type="caution">
    <text evidence="17">Lacks conserved residue(s) required for the propagation of feature annotation.</text>
</comment>
<dbReference type="InterPro" id="IPR000298">
    <property type="entry name" value="Cyt_c_oxidase-like_su3"/>
</dbReference>
<feature type="transmembrane region" description="Helical" evidence="17">
    <location>
        <begin position="356"/>
        <end position="381"/>
    </location>
</feature>
<keyword evidence="3 16" id="KW-0813">Transport</keyword>
<keyword evidence="8 17" id="KW-0479">Metal-binding</keyword>
<protein>
    <recommendedName>
        <fullName evidence="17">Cytochrome c oxidase subunit 1</fullName>
        <ecNumber evidence="17">7.1.1.9</ecNumber>
    </recommendedName>
</protein>
<keyword evidence="4 17" id="KW-1003">Cell membrane</keyword>
<feature type="transmembrane region" description="Helical" evidence="17">
    <location>
        <begin position="604"/>
        <end position="624"/>
    </location>
</feature>
<feature type="transmembrane region" description="Helical" evidence="17">
    <location>
        <begin position="393"/>
        <end position="415"/>
    </location>
</feature>
<dbReference type="GO" id="GO:0046872">
    <property type="term" value="F:metal ion binding"/>
    <property type="evidence" value="ECO:0007669"/>
    <property type="project" value="UniProtKB-KW"/>
</dbReference>
<feature type="transmembrane region" description="Helical" evidence="17">
    <location>
        <begin position="636"/>
        <end position="656"/>
    </location>
</feature>
<evidence type="ECO:0000256" key="6">
    <source>
        <dbReference type="ARBA" id="ARBA00022660"/>
    </source>
</evidence>
<proteinExistence type="inferred from homology"/>
<evidence type="ECO:0000256" key="7">
    <source>
        <dbReference type="ARBA" id="ARBA00022692"/>
    </source>
</evidence>
<evidence type="ECO:0000256" key="5">
    <source>
        <dbReference type="ARBA" id="ARBA00022617"/>
    </source>
</evidence>
<dbReference type="PRINTS" id="PR01165">
    <property type="entry name" value="CYCOXIDASEI"/>
</dbReference>
<feature type="region of interest" description="Disordered" evidence="18">
    <location>
        <begin position="539"/>
        <end position="558"/>
    </location>
</feature>
<evidence type="ECO:0000256" key="12">
    <source>
        <dbReference type="ARBA" id="ARBA00023004"/>
    </source>
</evidence>
<dbReference type="UniPathway" id="UPA00705"/>
<evidence type="ECO:0000256" key="4">
    <source>
        <dbReference type="ARBA" id="ARBA00022475"/>
    </source>
</evidence>
<feature type="transmembrane region" description="Helical" evidence="17">
    <location>
        <begin position="285"/>
        <end position="309"/>
    </location>
</feature>
<dbReference type="Proteomes" id="UP000825051">
    <property type="component" value="Chromosome"/>
</dbReference>
<evidence type="ECO:0000256" key="9">
    <source>
        <dbReference type="ARBA" id="ARBA00022967"/>
    </source>
</evidence>
<dbReference type="PANTHER" id="PTHR10422:SF18">
    <property type="entry name" value="CYTOCHROME C OXIDASE SUBUNIT 1"/>
    <property type="match status" value="1"/>
</dbReference>
<reference evidence="21" key="1">
    <citation type="submission" date="2021-08" db="EMBL/GenBank/DDBJ databases">
        <title>Genome of a novel bacterium of the phylum Verrucomicrobia, Oleiharenicola sp. KSB-15.</title>
        <authorList>
            <person name="Chung J.-H."/>
            <person name="Ahn J.-H."/>
            <person name="Yoon Y."/>
            <person name="Kim D.-Y."/>
            <person name="An S.-H."/>
            <person name="Park I."/>
            <person name="Yeon J."/>
        </authorList>
    </citation>
    <scope>NUCLEOTIDE SEQUENCE</scope>
    <source>
        <strain evidence="21">KSB-15</strain>
    </source>
</reference>
<evidence type="ECO:0000259" key="19">
    <source>
        <dbReference type="PROSITE" id="PS50253"/>
    </source>
</evidence>
<feature type="transmembrane region" description="Helical" evidence="17">
    <location>
        <begin position="77"/>
        <end position="102"/>
    </location>
</feature>
<dbReference type="KEGG" id="ole:K0B96_13265"/>
<dbReference type="SUPFAM" id="SSF81452">
    <property type="entry name" value="Cytochrome c oxidase subunit III-like"/>
    <property type="match status" value="1"/>
</dbReference>
<dbReference type="RefSeq" id="WP_220161368.1">
    <property type="nucleotide sequence ID" value="NZ_CP080507.1"/>
</dbReference>
<dbReference type="GO" id="GO:0004129">
    <property type="term" value="F:cytochrome-c oxidase activity"/>
    <property type="evidence" value="ECO:0007669"/>
    <property type="project" value="UniProtKB-EC"/>
</dbReference>
<dbReference type="EMBL" id="CP080507">
    <property type="protein sequence ID" value="QYM78264.1"/>
    <property type="molecule type" value="Genomic_DNA"/>
</dbReference>
<evidence type="ECO:0000256" key="10">
    <source>
        <dbReference type="ARBA" id="ARBA00022982"/>
    </source>
</evidence>
<keyword evidence="10 16" id="KW-0249">Electron transport</keyword>
<feature type="transmembrane region" description="Helical" evidence="17">
    <location>
        <begin position="164"/>
        <end position="188"/>
    </location>
</feature>
<feature type="transmembrane region" description="Helical" evidence="17">
    <location>
        <begin position="676"/>
        <end position="702"/>
    </location>
</feature>
<evidence type="ECO:0000256" key="3">
    <source>
        <dbReference type="ARBA" id="ARBA00022448"/>
    </source>
</evidence>
<keyword evidence="7 16" id="KW-0812">Transmembrane</keyword>
<dbReference type="InterPro" id="IPR023615">
    <property type="entry name" value="Cyt_c_Oxase_su1_BS"/>
</dbReference>
<dbReference type="CDD" id="cd00386">
    <property type="entry name" value="Heme_Cu_Oxidase_III_like"/>
    <property type="match status" value="1"/>
</dbReference>
<evidence type="ECO:0000256" key="17">
    <source>
        <dbReference type="RuleBase" id="RU363061"/>
    </source>
</evidence>
<name>A0A8F9XKP5_9BACT</name>
<keyword evidence="5 16" id="KW-0349">Heme</keyword>
<feature type="transmembrane region" description="Helical" evidence="17">
    <location>
        <begin position="714"/>
        <end position="739"/>
    </location>
</feature>
<evidence type="ECO:0000313" key="22">
    <source>
        <dbReference type="Proteomes" id="UP000825051"/>
    </source>
</evidence>
<keyword evidence="12 17" id="KW-0408">Iron</keyword>
<evidence type="ECO:0000256" key="2">
    <source>
        <dbReference type="ARBA" id="ARBA00004673"/>
    </source>
</evidence>
<evidence type="ECO:0000256" key="8">
    <source>
        <dbReference type="ARBA" id="ARBA00022723"/>
    </source>
</evidence>
<feature type="transmembrane region" description="Helical" evidence="17">
    <location>
        <begin position="200"/>
        <end position="230"/>
    </location>
</feature>
<dbReference type="AlphaFoldDB" id="A0A8F9XKP5"/>
<dbReference type="FunFam" id="1.20.210.10:FF:000006">
    <property type="entry name" value="Cytochrome c oxidase subunit 1"/>
    <property type="match status" value="1"/>
</dbReference>
<evidence type="ECO:0000259" key="20">
    <source>
        <dbReference type="PROSITE" id="PS50855"/>
    </source>
</evidence>
<dbReference type="InterPro" id="IPR035973">
    <property type="entry name" value="Cyt_c_oxidase_su3-like_sf"/>
</dbReference>
<comment type="function">
    <text evidence="17">Cytochrome c oxidase is the component of the respiratory chain that catalyzes the reduction of oxygen to water. Subunits 1-3 form the functional core of the enzyme complex. CO I is the catalytic subunit of the enzyme. Electrons originating in cytochrome c are transferred via the copper A center of subunit 2 and heme A of subunit 1 to the bimetallic center formed by heme A3 and copper B.</text>
</comment>
<dbReference type="InterPro" id="IPR014241">
    <property type="entry name" value="Cyt_c_oxidase_su1_bac"/>
</dbReference>
<feature type="transmembrane region" description="Helical" evidence="17">
    <location>
        <begin position="469"/>
        <end position="490"/>
    </location>
</feature>
<dbReference type="GO" id="GO:0022904">
    <property type="term" value="P:respiratory electron transport chain"/>
    <property type="evidence" value="ECO:0007669"/>
    <property type="project" value="InterPro"/>
</dbReference>
<dbReference type="PANTHER" id="PTHR10422">
    <property type="entry name" value="CYTOCHROME C OXIDASE SUBUNIT 1"/>
    <property type="match status" value="1"/>
</dbReference>
<evidence type="ECO:0000256" key="11">
    <source>
        <dbReference type="ARBA" id="ARBA00022989"/>
    </source>
</evidence>
<dbReference type="Pfam" id="PF00115">
    <property type="entry name" value="COX1"/>
    <property type="match status" value="1"/>
</dbReference>
<gene>
    <name evidence="21" type="primary">ctaD</name>
    <name evidence="21" type="ORF">K0B96_13265</name>
</gene>
<keyword evidence="22" id="KW-1185">Reference proteome</keyword>
<comment type="pathway">
    <text evidence="2 17">Energy metabolism; oxidative phosphorylation.</text>
</comment>
<dbReference type="PROSITE" id="PS00077">
    <property type="entry name" value="COX1_CUB"/>
    <property type="match status" value="1"/>
</dbReference>
<evidence type="ECO:0000256" key="1">
    <source>
        <dbReference type="ARBA" id="ARBA00004651"/>
    </source>
</evidence>
<feature type="domain" description="Heme-copper oxidase subunit III family profile" evidence="19">
    <location>
        <begin position="565"/>
        <end position="741"/>
    </location>
</feature>
<dbReference type="Gene3D" id="1.20.210.10">
    <property type="entry name" value="Cytochrome c oxidase-like, subunit I domain"/>
    <property type="match status" value="1"/>
</dbReference>
<sequence length="743" mass="81925">MNEVASALDRAGLLTAAEREHWKIAWLSTVDHKRIGILYLVTALFFFVVGGVEALLIRLQLATPVSSLLAPDTYNMLFTMHGTTMIFLVAMPALFGLANYVVPLQIGARDMAFPRLNAFSFWLVPFGGILLHFSFLTGGAPAVGWFAYAPLSETPYSPQLGVDYWALALLVLGIGSVGTSINLLVTVLSRRAPHMTLRRLPLFSWMILVNSFLVIIALPVLNAGLAMLLIDRQLGGHFFLPSGGGSAIMWQHIFWAFGHPEVYIVAVPAFGILSEIIPVFSRKPIFGYEFVAGSTVAIAFLSLLVWAHHMFTVGLGHAVDLFFVASSMLIAIPTGIKVLAWAATMLGGRIRLDTPMLFCVAALAQFLLAGLTGVSLAVAALDWQTKNSYYLVAHFHFVFVGLIVFAILGALHYWVPKMSGRMLSERIGKWTFWLMVAGFNLTFIPQHLLGLAGMPRRVFTYPDLPGWEGMNLLSTFGAFLMAAAAILLVWNLGVSLLRGKLAGDNPWQAWTLEWATTSPPPHENFHALPPIRSRRPLWDVANPDRPDPPVGTRGKTDAMAPEKNRTSIIAFIISETGFFGVLILAFLFYNAIPQPGPGPADLKLLKTGFFTLCLLASSLTLWRAEVSEQRGQPRKLAVWLGTTLVLGGVFIVGQAWEYWDLFHHGARVDSNLFATTFFTLTGFHGLHVCVGLIALLVVLWLAMAGDFRRRHSPALKAVGLYWHFVDAVWVVVFTVVYLLPRFR</sequence>
<organism evidence="21 22">
    <name type="scientific">Horticoccus luteus</name>
    <dbReference type="NCBI Taxonomy" id="2862869"/>
    <lineage>
        <taxon>Bacteria</taxon>
        <taxon>Pseudomonadati</taxon>
        <taxon>Verrucomicrobiota</taxon>
        <taxon>Opitutia</taxon>
        <taxon>Opitutales</taxon>
        <taxon>Opitutaceae</taxon>
        <taxon>Horticoccus</taxon>
    </lineage>
</organism>
<keyword evidence="13 17" id="KW-0186">Copper</keyword>
<keyword evidence="14 17" id="KW-0472">Membrane</keyword>
<evidence type="ECO:0000313" key="21">
    <source>
        <dbReference type="EMBL" id="QYM78264.1"/>
    </source>
</evidence>
<comment type="catalytic activity">
    <reaction evidence="15 17">
        <text>4 Fe(II)-[cytochrome c] + O2 + 8 H(+)(in) = 4 Fe(III)-[cytochrome c] + 2 H2O + 4 H(+)(out)</text>
        <dbReference type="Rhea" id="RHEA:11436"/>
        <dbReference type="Rhea" id="RHEA-COMP:10350"/>
        <dbReference type="Rhea" id="RHEA-COMP:14399"/>
        <dbReference type="ChEBI" id="CHEBI:15377"/>
        <dbReference type="ChEBI" id="CHEBI:15378"/>
        <dbReference type="ChEBI" id="CHEBI:15379"/>
        <dbReference type="ChEBI" id="CHEBI:29033"/>
        <dbReference type="ChEBI" id="CHEBI:29034"/>
        <dbReference type="EC" id="7.1.1.9"/>
    </reaction>
</comment>
<comment type="similarity">
    <text evidence="16">Belongs to the heme-copper respiratory oxidase family.</text>
</comment>
<comment type="subcellular location">
    <subcellularLocation>
        <location evidence="1 17">Cell membrane</location>
        <topology evidence="1 17">Multi-pass membrane protein</topology>
    </subcellularLocation>
</comment>